<name>A0A9P1MXK7_9PELO</name>
<evidence type="ECO:0000313" key="2">
    <source>
        <dbReference type="EMBL" id="CAI5443979.1"/>
    </source>
</evidence>
<dbReference type="AlphaFoldDB" id="A0A9P1MXK7"/>
<gene>
    <name evidence="2" type="ORF">CAMP_LOCUS6616</name>
</gene>
<accession>A0A9P1MXK7</accession>
<protein>
    <recommendedName>
        <fullName evidence="4">F-box domain-containing protein</fullName>
    </recommendedName>
</protein>
<evidence type="ECO:0000313" key="3">
    <source>
        <dbReference type="Proteomes" id="UP001152747"/>
    </source>
</evidence>
<dbReference type="EMBL" id="CANHGI010000003">
    <property type="protein sequence ID" value="CAI5443979.1"/>
    <property type="molecule type" value="Genomic_DNA"/>
</dbReference>
<feature type="compositionally biased region" description="Basic and acidic residues" evidence="1">
    <location>
        <begin position="1"/>
        <end position="14"/>
    </location>
</feature>
<proteinExistence type="predicted"/>
<reference evidence="2" key="1">
    <citation type="submission" date="2022-11" db="EMBL/GenBank/DDBJ databases">
        <authorList>
            <person name="Kikuchi T."/>
        </authorList>
    </citation>
    <scope>NUCLEOTIDE SEQUENCE</scope>
    <source>
        <strain evidence="2">PS1010</strain>
    </source>
</reference>
<feature type="region of interest" description="Disordered" evidence="1">
    <location>
        <begin position="1"/>
        <end position="64"/>
    </location>
</feature>
<evidence type="ECO:0000256" key="1">
    <source>
        <dbReference type="SAM" id="MobiDB-lite"/>
    </source>
</evidence>
<keyword evidence="3" id="KW-1185">Reference proteome</keyword>
<comment type="caution">
    <text evidence="2">The sequence shown here is derived from an EMBL/GenBank/DDBJ whole genome shotgun (WGS) entry which is preliminary data.</text>
</comment>
<feature type="compositionally biased region" description="Basic and acidic residues" evidence="1">
    <location>
        <begin position="51"/>
        <end position="64"/>
    </location>
</feature>
<dbReference type="Proteomes" id="UP001152747">
    <property type="component" value="Unassembled WGS sequence"/>
</dbReference>
<sequence>MGSCLTREETKTIKLESSPNNEEIKSGTKTEETKLESSSKIEEEIESGTKIAEETKLESSPKNEEEMKLKGTEWLYLPFEMRQNIIDFMNLETRARLAKCSKDCCDEVMLSRDFADGIEIMSFGEKGEGEDRRISITLDTEGDEEWSFDITEVAAGICQVKWVMSGQIISMTTFENHDLMDVVLIYFNYILQKNSRSLSTIDIDIDDFPYDRTNMNNLKTRNPVELTLLTNKNGIDPISSGFVDFEHLSRFQSVFEIPNIRLEDLSKIKCRFQSYTNPMFMLNEFDDFLRRCLVEEEFDENVKEIEFNKKAFEIYETKSEEFRDMIEKYMDVRRVRLRNDGRLKYVQFVRESKAKRKYVLTLEKHSFKLRISRISE</sequence>
<feature type="compositionally biased region" description="Basic and acidic residues" evidence="1">
    <location>
        <begin position="22"/>
        <end position="42"/>
    </location>
</feature>
<organism evidence="2 3">
    <name type="scientific">Caenorhabditis angaria</name>
    <dbReference type="NCBI Taxonomy" id="860376"/>
    <lineage>
        <taxon>Eukaryota</taxon>
        <taxon>Metazoa</taxon>
        <taxon>Ecdysozoa</taxon>
        <taxon>Nematoda</taxon>
        <taxon>Chromadorea</taxon>
        <taxon>Rhabditida</taxon>
        <taxon>Rhabditina</taxon>
        <taxon>Rhabditomorpha</taxon>
        <taxon>Rhabditoidea</taxon>
        <taxon>Rhabditidae</taxon>
        <taxon>Peloderinae</taxon>
        <taxon>Caenorhabditis</taxon>
    </lineage>
</organism>
<evidence type="ECO:0008006" key="4">
    <source>
        <dbReference type="Google" id="ProtNLM"/>
    </source>
</evidence>